<feature type="transmembrane region" description="Helical" evidence="1">
    <location>
        <begin position="7"/>
        <end position="28"/>
    </location>
</feature>
<dbReference type="Proteomes" id="UP000032522">
    <property type="component" value="Unassembled WGS sequence"/>
</dbReference>
<evidence type="ECO:0000256" key="1">
    <source>
        <dbReference type="SAM" id="Phobius"/>
    </source>
</evidence>
<keyword evidence="1" id="KW-0472">Membrane</keyword>
<comment type="caution">
    <text evidence="2">The sequence shown here is derived from an EMBL/GenBank/DDBJ whole genome shotgun (WGS) entry which is preliminary data.</text>
</comment>
<sequence length="81" mass="9598">MKRFSRIILISSLVGVIAFVTVILLYEIKFFKTFSINIPKWLFVIITGLIYIKFEEKWWIKLLSFILGIVIFMVLLVIFIP</sequence>
<protein>
    <submittedName>
        <fullName evidence="2">Putative membrane protein</fullName>
    </submittedName>
</protein>
<evidence type="ECO:0000313" key="2">
    <source>
        <dbReference type="EMBL" id="KJE27692.1"/>
    </source>
</evidence>
<dbReference type="AlphaFoldDB" id="A0A0D8BWC1"/>
<dbReference type="PATRIC" id="fig|1462.6.peg.2195"/>
<organism evidence="2 3">
    <name type="scientific">Geobacillus kaustophilus</name>
    <dbReference type="NCBI Taxonomy" id="1462"/>
    <lineage>
        <taxon>Bacteria</taxon>
        <taxon>Bacillati</taxon>
        <taxon>Bacillota</taxon>
        <taxon>Bacilli</taxon>
        <taxon>Bacillales</taxon>
        <taxon>Anoxybacillaceae</taxon>
        <taxon>Geobacillus</taxon>
        <taxon>Geobacillus thermoleovorans group</taxon>
    </lineage>
</organism>
<accession>A0A0D8BWC1</accession>
<reference evidence="2 3" key="1">
    <citation type="submission" date="2015-01" db="EMBL/GenBank/DDBJ databases">
        <authorList>
            <person name="Filippidou S."/>
            <person name="Jeanneret N."/>
            <person name="Russel-Delif L."/>
            <person name="Junier T."/>
            <person name="Wunderlin T."/>
            <person name="Molina V."/>
            <person name="Johnson S.L."/>
            <person name="Davenport K.W."/>
            <person name="Chain P.S."/>
            <person name="Dorador C."/>
            <person name="Junier P."/>
        </authorList>
    </citation>
    <scope>NUCLEOTIDE SEQUENCE [LARGE SCALE GENOMIC DNA]</scope>
    <source>
        <strain evidence="2 3">Et7/4</strain>
    </source>
</reference>
<feature type="transmembrane region" description="Helical" evidence="1">
    <location>
        <begin position="34"/>
        <end position="52"/>
    </location>
</feature>
<gene>
    <name evidence="2" type="ORF">LG52_1954</name>
</gene>
<evidence type="ECO:0000313" key="3">
    <source>
        <dbReference type="Proteomes" id="UP000032522"/>
    </source>
</evidence>
<dbReference type="EMBL" id="JYBP01000003">
    <property type="protein sequence ID" value="KJE27692.1"/>
    <property type="molecule type" value="Genomic_DNA"/>
</dbReference>
<keyword evidence="1" id="KW-0812">Transmembrane</keyword>
<name>A0A0D8BWC1_GEOKU</name>
<proteinExistence type="predicted"/>
<keyword evidence="1" id="KW-1133">Transmembrane helix</keyword>
<feature type="transmembrane region" description="Helical" evidence="1">
    <location>
        <begin position="59"/>
        <end position="80"/>
    </location>
</feature>